<name>A0A369PZI6_9SPHI</name>
<accession>A0A369PZI6</accession>
<feature type="signal peptide" evidence="1">
    <location>
        <begin position="1"/>
        <end position="21"/>
    </location>
</feature>
<keyword evidence="1" id="KW-0732">Signal</keyword>
<keyword evidence="3" id="KW-1185">Reference proteome</keyword>
<dbReference type="InterPro" id="IPR007433">
    <property type="entry name" value="DUF481"/>
</dbReference>
<sequence>MKIFVLLLFPVLFCLKTSAQYSDSTNYHLRLSSTGSINRTNDQRAYLLNNSLNFGMKKETFVLNSATTWLYGKQNKNLSNNDFSSTLNFNLYKTFPHFYYWGLLNYNTSYSLKLRNQLLAGGGIAYSFLDETNAYINLSNGVLFDQSSLVIGESYHTFRNSLRLQFHFAVKEILTIDGSHFLQNSFSRRGDYIIRSSTTVGLKLRKWISLTTALNYNRLNITERENLNLTYGLSLDKYF</sequence>
<dbReference type="OrthoDB" id="789864at2"/>
<organism evidence="2 3">
    <name type="scientific">Pedobacter chinensis</name>
    <dbReference type="NCBI Taxonomy" id="2282421"/>
    <lineage>
        <taxon>Bacteria</taxon>
        <taxon>Pseudomonadati</taxon>
        <taxon>Bacteroidota</taxon>
        <taxon>Sphingobacteriia</taxon>
        <taxon>Sphingobacteriales</taxon>
        <taxon>Sphingobacteriaceae</taxon>
        <taxon>Pedobacter</taxon>
    </lineage>
</organism>
<dbReference type="RefSeq" id="WP_115401335.1">
    <property type="nucleotide sequence ID" value="NZ_QPKV01000002.1"/>
</dbReference>
<reference evidence="2 3" key="1">
    <citation type="submission" date="2018-07" db="EMBL/GenBank/DDBJ databases">
        <title>Pedobacter sp. nov., isolated from soil.</title>
        <authorList>
            <person name="Zhou L.Y."/>
            <person name="Du Z.J."/>
        </authorList>
    </citation>
    <scope>NUCLEOTIDE SEQUENCE [LARGE SCALE GENOMIC DNA]</scope>
    <source>
        <strain evidence="2 3">JDX94</strain>
    </source>
</reference>
<dbReference type="Proteomes" id="UP000253961">
    <property type="component" value="Unassembled WGS sequence"/>
</dbReference>
<dbReference type="AlphaFoldDB" id="A0A369PZI6"/>
<comment type="caution">
    <text evidence="2">The sequence shown here is derived from an EMBL/GenBank/DDBJ whole genome shotgun (WGS) entry which is preliminary data.</text>
</comment>
<evidence type="ECO:0000313" key="3">
    <source>
        <dbReference type="Proteomes" id="UP000253961"/>
    </source>
</evidence>
<protein>
    <submittedName>
        <fullName evidence="2">DUF481 domain-containing protein</fullName>
    </submittedName>
</protein>
<evidence type="ECO:0000256" key="1">
    <source>
        <dbReference type="SAM" id="SignalP"/>
    </source>
</evidence>
<gene>
    <name evidence="2" type="ORF">DU508_02880</name>
</gene>
<proteinExistence type="predicted"/>
<feature type="chain" id="PRO_5016620578" evidence="1">
    <location>
        <begin position="22"/>
        <end position="239"/>
    </location>
</feature>
<evidence type="ECO:0000313" key="2">
    <source>
        <dbReference type="EMBL" id="RDC57914.1"/>
    </source>
</evidence>
<dbReference type="EMBL" id="QPKV01000002">
    <property type="protein sequence ID" value="RDC57914.1"/>
    <property type="molecule type" value="Genomic_DNA"/>
</dbReference>
<dbReference type="Pfam" id="PF04338">
    <property type="entry name" value="DUF481"/>
    <property type="match status" value="1"/>
</dbReference>